<name>W9KS83_FUSOX</name>
<organism evidence="1">
    <name type="scientific">Fusarium oxysporum Fo47</name>
    <dbReference type="NCBI Taxonomy" id="660027"/>
    <lineage>
        <taxon>Eukaryota</taxon>
        <taxon>Fungi</taxon>
        <taxon>Dikarya</taxon>
        <taxon>Ascomycota</taxon>
        <taxon>Pezizomycotina</taxon>
        <taxon>Sordariomycetes</taxon>
        <taxon>Hypocreomycetidae</taxon>
        <taxon>Hypocreales</taxon>
        <taxon>Nectriaceae</taxon>
        <taxon>Fusarium</taxon>
        <taxon>Fusarium oxysporum species complex</taxon>
    </lineage>
</organism>
<dbReference type="AlphaFoldDB" id="W9KS83"/>
<sequence>MQCTEFLFGKNQGMVSQMSRGRFPKVISLKHQFSTRKQSTKLRPPALVSRIDQYRILISGVLLGKEMLWRKRAYVWLMISMFDAIVPNSSIINFSLVKTATESVDQLLELGASLGELDNVLD</sequence>
<dbReference type="VEuPathDB" id="FungiDB:FOZG_05438"/>
<proteinExistence type="predicted"/>
<reference evidence="1" key="1">
    <citation type="submission" date="2011-06" db="EMBL/GenBank/DDBJ databases">
        <title>The Genome Sequence of Fusarium oxysporum Fo47.</title>
        <authorList>
            <consortium name="The Broad Institute Genome Sequencing Platform"/>
            <person name="Ma L.-J."/>
            <person name="Gale L.R."/>
            <person name="Schwartz D.C."/>
            <person name="Zhou S."/>
            <person name="Corby-Kistler H."/>
            <person name="Young S.K."/>
            <person name="Zeng Q."/>
            <person name="Gargeya S."/>
            <person name="Fitzgerald M."/>
            <person name="Haas B."/>
            <person name="Abouelleil A."/>
            <person name="Alvarado L."/>
            <person name="Arachchi H.M."/>
            <person name="Berlin A."/>
            <person name="Brown A."/>
            <person name="Chapman S.B."/>
            <person name="Chen Z."/>
            <person name="Dunbar C."/>
            <person name="Freedman E."/>
            <person name="Gearin G."/>
            <person name="Gellesch M."/>
            <person name="Goldberg J."/>
            <person name="Griggs A."/>
            <person name="Gujja S."/>
            <person name="Heiman D."/>
            <person name="Howarth C."/>
            <person name="Larson L."/>
            <person name="Lui A."/>
            <person name="MacDonald P.J.P."/>
            <person name="Mehta T."/>
            <person name="Montmayeur A."/>
            <person name="Murphy C."/>
            <person name="Neiman D."/>
            <person name="Pearson M."/>
            <person name="Priest M."/>
            <person name="Roberts A."/>
            <person name="Saif S."/>
            <person name="Shea T."/>
            <person name="Shenoy N."/>
            <person name="Sisk P."/>
            <person name="Stolte C."/>
            <person name="Sykes S."/>
            <person name="Wortman J."/>
            <person name="Nusbaum C."/>
            <person name="Birren B."/>
        </authorList>
    </citation>
    <scope>NUCLEOTIDE SEQUENCE [LARGE SCALE GENOMIC DNA]</scope>
    <source>
        <strain evidence="1">Fo47</strain>
    </source>
</reference>
<accession>W9KS83</accession>
<evidence type="ECO:0000313" key="1">
    <source>
        <dbReference type="EMBL" id="EWZ44860.1"/>
    </source>
</evidence>
<dbReference type="EMBL" id="JH717898">
    <property type="protein sequence ID" value="EWZ44860.1"/>
    <property type="molecule type" value="Genomic_DNA"/>
</dbReference>
<dbReference type="Proteomes" id="UP000030766">
    <property type="component" value="Unassembled WGS sequence"/>
</dbReference>
<gene>
    <name evidence="1" type="ORF">FOZG_05438</name>
</gene>
<reference evidence="1" key="2">
    <citation type="submission" date="2012-06" db="EMBL/GenBank/DDBJ databases">
        <title>Annotation of the Genome Sequence of Fusarium oxysporum Fo47.</title>
        <authorList>
            <consortium name="The Broad Institute Genomics Platform"/>
            <person name="Ma L.-J."/>
            <person name="Corby-Kistler H."/>
            <person name="Broz K."/>
            <person name="Gale L.R."/>
            <person name="Jonkers W."/>
            <person name="O'Donnell K."/>
            <person name="Ploetz R."/>
            <person name="Steinberg C."/>
            <person name="Schwartz D.C."/>
            <person name="VanEtten H."/>
            <person name="Zhou S."/>
            <person name="Young S.K."/>
            <person name="Zeng Q."/>
            <person name="Gargeya S."/>
            <person name="Fitzgerald M."/>
            <person name="Abouelleil A."/>
            <person name="Alvarado L."/>
            <person name="Chapman S.B."/>
            <person name="Gainer-Dewar J."/>
            <person name="Goldberg J."/>
            <person name="Griggs A."/>
            <person name="Gujja S."/>
            <person name="Hansen M."/>
            <person name="Howarth C."/>
            <person name="Imamovic A."/>
            <person name="Ireland A."/>
            <person name="Larimer J."/>
            <person name="McCowan C."/>
            <person name="Murphy C."/>
            <person name="Pearson M."/>
            <person name="Poon T.W."/>
            <person name="Priest M."/>
            <person name="Roberts A."/>
            <person name="Saif S."/>
            <person name="Shea T."/>
            <person name="Sykes S."/>
            <person name="Wortman J."/>
            <person name="Nusbaum C."/>
            <person name="Birren B."/>
        </authorList>
    </citation>
    <scope>NUCLEOTIDE SEQUENCE</scope>
    <source>
        <strain evidence="1">Fo47</strain>
    </source>
</reference>
<protein>
    <submittedName>
        <fullName evidence="1">Uncharacterized protein</fullName>
    </submittedName>
</protein>